<name>A0A1V0PD42_LACLC</name>
<evidence type="ECO:0000313" key="2">
    <source>
        <dbReference type="EMBL" id="ARE27139.1"/>
    </source>
</evidence>
<protein>
    <submittedName>
        <fullName evidence="2">Uncharacterized protein</fullName>
    </submittedName>
</protein>
<dbReference type="RefSeq" id="WP_063280575.1">
    <property type="nucleotide sequence ID" value="NZ_CP016746.2"/>
</dbReference>
<evidence type="ECO:0000256" key="1">
    <source>
        <dbReference type="SAM" id="Coils"/>
    </source>
</evidence>
<proteinExistence type="predicted"/>
<sequence length="220" mass="24367">MKIAEKTEVESTNKVSKIVIACCLVVSIISIGITKQLHRTSVKPVEKISQKSTKKITISSDISGLTQQLTNEQNQNKQLNQQVQSYNNTIMASSNESEQVKATSAQLMKLLFNYDTKGNFSFSSAAQNASAYLSNESDIENIFGASNGSYSTIKQDIHSQYSNLQVTCQKLSEGKILAIVTVKRTMQQLNMQKTSNVVYYGTYNLVENKFDSLTYLASVS</sequence>
<dbReference type="AlphaFoldDB" id="A0A1V0PD42"/>
<accession>A0A1V0PD42</accession>
<feature type="coiled-coil region" evidence="1">
    <location>
        <begin position="62"/>
        <end position="96"/>
    </location>
</feature>
<gene>
    <name evidence="2" type="ORF">LLJM1_04055</name>
</gene>
<organism evidence="2 3">
    <name type="scientific">Lactococcus lactis subsp. cremoris</name>
    <name type="common">Streptococcus cremoris</name>
    <dbReference type="NCBI Taxonomy" id="1359"/>
    <lineage>
        <taxon>Bacteria</taxon>
        <taxon>Bacillati</taxon>
        <taxon>Bacillota</taxon>
        <taxon>Bacilli</taxon>
        <taxon>Lactobacillales</taxon>
        <taxon>Streptococcaceae</taxon>
        <taxon>Lactococcus</taxon>
    </lineage>
</organism>
<dbReference type="Proteomes" id="UP000191806">
    <property type="component" value="Plasmid pJM1A"/>
</dbReference>
<reference evidence="2 3" key="1">
    <citation type="journal article" date="2017" name="BMC Genomics">
        <title>Comparative and functional genomics of the Lactococcus lactis taxon; insights into evolution and niche adaptation.</title>
        <authorList>
            <person name="Kelleher P."/>
            <person name="Bottacini F."/>
            <person name="Mahony J."/>
            <person name="Kilcawley K.N."/>
            <person name="van Sinderen D."/>
        </authorList>
    </citation>
    <scope>NUCLEOTIDE SEQUENCE [LARGE SCALE GENOMIC DNA]</scope>
    <source>
        <strain evidence="2 3">JM1</strain>
        <plasmid evidence="3">pmpjm1</plasmid>
    </source>
</reference>
<keyword evidence="1" id="KW-0175">Coiled coil</keyword>
<evidence type="ECO:0000313" key="3">
    <source>
        <dbReference type="Proteomes" id="UP000191806"/>
    </source>
</evidence>
<geneLocation type="plasmid" evidence="3">
    <name>pmpjm1</name>
</geneLocation>
<dbReference type="EMBL" id="CP016746">
    <property type="protein sequence ID" value="ARE27139.1"/>
    <property type="molecule type" value="Genomic_DNA"/>
</dbReference>
<keyword evidence="2" id="KW-0614">Plasmid</keyword>